<accession>A0A8J7SDQ2</accession>
<protein>
    <submittedName>
        <fullName evidence="3">Twin-arginine translocation pathway signal</fullName>
    </submittedName>
</protein>
<evidence type="ECO:0000313" key="3">
    <source>
        <dbReference type="EMBL" id="MBK0400202.1"/>
    </source>
</evidence>
<reference evidence="3" key="1">
    <citation type="submission" date="2020-12" db="EMBL/GenBank/DDBJ databases">
        <title>Bacterial taxonomy.</title>
        <authorList>
            <person name="Pan X."/>
        </authorList>
    </citation>
    <scope>NUCLEOTIDE SEQUENCE</scope>
    <source>
        <strain evidence="3">M0105</strain>
    </source>
</reference>
<keyword evidence="1" id="KW-0732">Signal</keyword>
<dbReference type="RefSeq" id="WP_200610686.1">
    <property type="nucleotide sequence ID" value="NZ_JAEHHL010000008.1"/>
</dbReference>
<keyword evidence="4" id="KW-1185">Reference proteome</keyword>
<organism evidence="3 4">
    <name type="scientific">Thermohalobaculum xanthum</name>
    <dbReference type="NCBI Taxonomy" id="2753746"/>
    <lineage>
        <taxon>Bacteria</taxon>
        <taxon>Pseudomonadati</taxon>
        <taxon>Pseudomonadota</taxon>
        <taxon>Alphaproteobacteria</taxon>
        <taxon>Rhodobacterales</taxon>
        <taxon>Paracoccaceae</taxon>
        <taxon>Thermohalobaculum</taxon>
    </lineage>
</organism>
<comment type="caution">
    <text evidence="3">The sequence shown here is derived from an EMBL/GenBank/DDBJ whole genome shotgun (WGS) entry which is preliminary data.</text>
</comment>
<dbReference type="InterPro" id="IPR006311">
    <property type="entry name" value="TAT_signal"/>
</dbReference>
<dbReference type="AlphaFoldDB" id="A0A8J7SDQ2"/>
<dbReference type="Pfam" id="PF04366">
    <property type="entry name" value="Ysc84"/>
    <property type="match status" value="1"/>
</dbReference>
<dbReference type="Proteomes" id="UP000655420">
    <property type="component" value="Unassembled WGS sequence"/>
</dbReference>
<dbReference type="PROSITE" id="PS51318">
    <property type="entry name" value="TAT"/>
    <property type="match status" value="1"/>
</dbReference>
<feature type="chain" id="PRO_5035230996" evidence="1">
    <location>
        <begin position="27"/>
        <end position="188"/>
    </location>
</feature>
<evidence type="ECO:0000313" key="4">
    <source>
        <dbReference type="Proteomes" id="UP000655420"/>
    </source>
</evidence>
<gene>
    <name evidence="3" type="ORF">H0I76_13470</name>
</gene>
<sequence>MRLTRRPVLAALGALAVAAATGPALAEDAAVIDARVNLALEKLFTEVPGTRDLSQKAFGILVMPEVVKGGFILGGSYGEGALRLNDGSGYKNTAEYYSVGAASLGLQAGIQSSSHALFFLTQASLDKFRRADGWEAGADAEVTFPSAGMNVGTDTTTAQKPIVAFVFGQDGLLLGASLEGAKYSRIVR</sequence>
<dbReference type="InterPro" id="IPR007461">
    <property type="entry name" value="Ysc84_actin-binding"/>
</dbReference>
<proteinExistence type="predicted"/>
<dbReference type="EMBL" id="JAEHHL010000008">
    <property type="protein sequence ID" value="MBK0400202.1"/>
    <property type="molecule type" value="Genomic_DNA"/>
</dbReference>
<feature type="signal peptide" evidence="1">
    <location>
        <begin position="1"/>
        <end position="26"/>
    </location>
</feature>
<dbReference type="CDD" id="cd11524">
    <property type="entry name" value="SYLF"/>
    <property type="match status" value="1"/>
</dbReference>
<feature type="domain" description="Ysc84 actin-binding" evidence="2">
    <location>
        <begin position="101"/>
        <end position="183"/>
    </location>
</feature>
<evidence type="ECO:0000259" key="2">
    <source>
        <dbReference type="Pfam" id="PF04366"/>
    </source>
</evidence>
<evidence type="ECO:0000256" key="1">
    <source>
        <dbReference type="SAM" id="SignalP"/>
    </source>
</evidence>
<name>A0A8J7SDQ2_9RHOB</name>